<evidence type="ECO:0000256" key="1">
    <source>
        <dbReference type="ARBA" id="ARBA00008950"/>
    </source>
</evidence>
<accession>A0ABT0VFB8</accession>
<dbReference type="EC" id="3.1.4.-" evidence="2"/>
<dbReference type="Pfam" id="PF12850">
    <property type="entry name" value="Metallophos_2"/>
    <property type="match status" value="1"/>
</dbReference>
<dbReference type="InterPro" id="IPR029052">
    <property type="entry name" value="Metallo-depent_PP-like"/>
</dbReference>
<proteinExistence type="inferred from homology"/>
<dbReference type="InterPro" id="IPR000979">
    <property type="entry name" value="Phosphodiesterase_MJ0936/Vps29"/>
</dbReference>
<feature type="domain" description="Calcineurin-like phosphoesterase" evidence="3">
    <location>
        <begin position="1"/>
        <end position="146"/>
    </location>
</feature>
<dbReference type="InterPro" id="IPR024654">
    <property type="entry name" value="Calcineurin-like_PHP_lpxH"/>
</dbReference>
<evidence type="ECO:0000313" key="4">
    <source>
        <dbReference type="EMBL" id="MCM2436513.1"/>
    </source>
</evidence>
<dbReference type="Gene3D" id="3.60.21.10">
    <property type="match status" value="1"/>
</dbReference>
<name>A0ABT0VFB8_9LACO</name>
<dbReference type="EMBL" id="JAGMVS010000037">
    <property type="protein sequence ID" value="MCM2436513.1"/>
    <property type="molecule type" value="Genomic_DNA"/>
</dbReference>
<comment type="cofactor">
    <cofactor evidence="2">
        <name>a divalent metal cation</name>
        <dbReference type="ChEBI" id="CHEBI:60240"/>
    </cofactor>
</comment>
<evidence type="ECO:0000259" key="3">
    <source>
        <dbReference type="Pfam" id="PF12850"/>
    </source>
</evidence>
<comment type="similarity">
    <text evidence="1 2">Belongs to the metallophosphoesterase superfamily. YfcE family.</text>
</comment>
<evidence type="ECO:0000256" key="2">
    <source>
        <dbReference type="RuleBase" id="RU362039"/>
    </source>
</evidence>
<dbReference type="PANTHER" id="PTHR11124">
    <property type="entry name" value="VACUOLAR SORTING PROTEIN VPS29"/>
    <property type="match status" value="1"/>
</dbReference>
<keyword evidence="2" id="KW-0479">Metal-binding</keyword>
<reference evidence="4" key="1">
    <citation type="submission" date="2021-04" db="EMBL/GenBank/DDBJ databases">
        <title>Taxonomic assessment of Weissella genus.</title>
        <authorList>
            <person name="Fanelli F."/>
            <person name="Chieffi D."/>
            <person name="Dell'Aquila A."/>
            <person name="Gyu-Sung C."/>
            <person name="Franz C.M.A.P."/>
            <person name="Fusco V."/>
        </authorList>
    </citation>
    <scope>NUCLEOTIDE SEQUENCE</scope>
    <source>
        <strain evidence="4">LMG 25373</strain>
    </source>
</reference>
<keyword evidence="5" id="KW-1185">Reference proteome</keyword>
<evidence type="ECO:0000313" key="5">
    <source>
        <dbReference type="Proteomes" id="UP001057481"/>
    </source>
</evidence>
<sequence length="172" mass="19506">MQYLFISDAHGDIKILKKIFKAFNVRSTQIFYNGDSELAANDPVFLNVLTVKGNMDFDSQYAKKNIYVGTEVTIFQTHGHLYDVNWTLAELIKTAKKNNAQIVTFGHTHQLGVEKIEDLLIINPGSISQPRGTYAKYGGTFALLTVTPESYIVEYFDRDLTLLNELTTKFSR</sequence>
<dbReference type="RefSeq" id="WP_205142960.1">
    <property type="nucleotide sequence ID" value="NZ_JAFBDN010000002.1"/>
</dbReference>
<dbReference type="SUPFAM" id="SSF56300">
    <property type="entry name" value="Metallo-dependent phosphatases"/>
    <property type="match status" value="1"/>
</dbReference>
<organism evidence="4 5">
    <name type="scientific">Periweissella beninensis</name>
    <dbReference type="NCBI Taxonomy" id="504936"/>
    <lineage>
        <taxon>Bacteria</taxon>
        <taxon>Bacillati</taxon>
        <taxon>Bacillota</taxon>
        <taxon>Bacilli</taxon>
        <taxon>Lactobacillales</taxon>
        <taxon>Lactobacillaceae</taxon>
        <taxon>Periweissella</taxon>
    </lineage>
</organism>
<dbReference type="NCBIfam" id="TIGR00040">
    <property type="entry name" value="yfcE"/>
    <property type="match status" value="1"/>
</dbReference>
<dbReference type="Proteomes" id="UP001057481">
    <property type="component" value="Unassembled WGS sequence"/>
</dbReference>
<comment type="caution">
    <text evidence="4">The sequence shown here is derived from an EMBL/GenBank/DDBJ whole genome shotgun (WGS) entry which is preliminary data.</text>
</comment>
<protein>
    <recommendedName>
        <fullName evidence="2">Phosphoesterase</fullName>
        <ecNumber evidence="2">3.1.4.-</ecNumber>
    </recommendedName>
</protein>
<gene>
    <name evidence="4" type="ORF">KAK10_01000</name>
</gene>